<keyword evidence="2 11" id="KW-0436">Ligase</keyword>
<dbReference type="NCBIfam" id="TIGR00575">
    <property type="entry name" value="dnlj"/>
    <property type="match status" value="1"/>
</dbReference>
<feature type="binding site" evidence="11">
    <location>
        <position position="398"/>
    </location>
    <ligand>
        <name>Zn(2+)</name>
        <dbReference type="ChEBI" id="CHEBI:29105"/>
    </ligand>
</feature>
<dbReference type="GO" id="GO:0003911">
    <property type="term" value="F:DNA ligase (NAD+) activity"/>
    <property type="evidence" value="ECO:0007669"/>
    <property type="project" value="UniProtKB-EC"/>
</dbReference>
<dbReference type="PROSITE" id="PS01055">
    <property type="entry name" value="DNA_LIGASE_N1"/>
    <property type="match status" value="1"/>
</dbReference>
<evidence type="ECO:0000256" key="7">
    <source>
        <dbReference type="ARBA" id="ARBA00022842"/>
    </source>
</evidence>
<dbReference type="InterPro" id="IPR004150">
    <property type="entry name" value="NAD_DNA_ligase_OB"/>
</dbReference>
<gene>
    <name evidence="11 14" type="primary">ligA</name>
    <name evidence="14" type="ORF">AVCANL283_07075</name>
</gene>
<dbReference type="InterPro" id="IPR001357">
    <property type="entry name" value="BRCT_dom"/>
</dbReference>
<feature type="active site" description="N6-AMP-lysine intermediate" evidence="11">
    <location>
        <position position="110"/>
    </location>
</feature>
<evidence type="ECO:0000256" key="1">
    <source>
        <dbReference type="ARBA" id="ARBA00004067"/>
    </source>
</evidence>
<dbReference type="EC" id="6.5.1.2" evidence="11 12"/>
<dbReference type="RefSeq" id="WP_172231649.1">
    <property type="nucleotide sequence ID" value="NZ_CP035946.1"/>
</dbReference>
<dbReference type="InterPro" id="IPR033136">
    <property type="entry name" value="DNA_ligase_CS"/>
</dbReference>
<keyword evidence="7 11" id="KW-0460">Magnesium</keyword>
<dbReference type="SMART" id="SM00292">
    <property type="entry name" value="BRCT"/>
    <property type="match status" value="1"/>
</dbReference>
<sequence>MNEYLKNIELANTWAKAYYLDETPLASDAEYDELMKKIKEFEKNNPDKIAKNSPTLNVLPLKLDKINDGFNKVKHLSKMYSMEDVFDENELKAWIKKNNAEDEEFFIEPKFDGASLNLLYENGKLIVAATRGDGEIGDDVTLNAMQIASIPKNINYDKKIEIRGEIVIYKEDFLKLNEIKLQNNESLFSNPRNAASGSLRLKDSSLIKERNLQFYPHGIGVNELSFKTHKECMDFIRSLGFLKDDFCKVVKASELQAEYLKLQNLRDSKKMMLDGFVLRLNDLSKCTEFTSKFPKFMAAYKFSPYEQITKLINVSFQVGRTGVITPVGEVQSVNIDGVNVRFVTLHNFDEIKRLDLMLNDSVSIIRSGDVIPKLTSVYKQRRDNTQKPILKPQHCPSCNESLHDEGALLKCVNLNCKAKLLNQIIYFTSKKCLNIDGLGESIITLLFNEGKIKSLLDIFSLDENSFFALAGFADKKISNILNSINKAKDVKLSSFINSLGIEHIGEVAAYKIASEFKNEWINKSYDDYIKLDGFGEAMASSVVEFIKINIELINTLYEILNVKIDENSSLKFSNQSFVITGTLSKERTFYENIILENGGKISSSVSKKTTYLLCGQNAGSKLDKAKQLNIKIINESEFEAL</sequence>
<dbReference type="PIRSF" id="PIRSF001604">
    <property type="entry name" value="LigA"/>
    <property type="match status" value="1"/>
</dbReference>
<dbReference type="SUPFAM" id="SSF56091">
    <property type="entry name" value="DNA ligase/mRNA capping enzyme, catalytic domain"/>
    <property type="match status" value="1"/>
</dbReference>
<feature type="binding site" evidence="11">
    <location>
        <position position="301"/>
    </location>
    <ligand>
        <name>NAD(+)</name>
        <dbReference type="ChEBI" id="CHEBI:57540"/>
    </ligand>
</feature>
<feature type="binding site" evidence="11">
    <location>
        <position position="416"/>
    </location>
    <ligand>
        <name>Zn(2+)</name>
        <dbReference type="ChEBI" id="CHEBI:29105"/>
    </ligand>
</feature>
<feature type="binding site" evidence="11">
    <location>
        <position position="411"/>
    </location>
    <ligand>
        <name>Zn(2+)</name>
        <dbReference type="ChEBI" id="CHEBI:29105"/>
    </ligand>
</feature>
<dbReference type="Pfam" id="PF03120">
    <property type="entry name" value="OB_DNA_ligase"/>
    <property type="match status" value="1"/>
</dbReference>
<dbReference type="InterPro" id="IPR041663">
    <property type="entry name" value="DisA/LigA_HHH"/>
</dbReference>
<dbReference type="Gene3D" id="3.40.50.10190">
    <property type="entry name" value="BRCT domain"/>
    <property type="match status" value="1"/>
</dbReference>
<accession>A0ABS7WTI7</accession>
<evidence type="ECO:0000256" key="11">
    <source>
        <dbReference type="HAMAP-Rule" id="MF_01588"/>
    </source>
</evidence>
<dbReference type="InterPro" id="IPR013840">
    <property type="entry name" value="DNAligase_N"/>
</dbReference>
<comment type="function">
    <text evidence="1 11">DNA ligase that catalyzes the formation of phosphodiester linkages between 5'-phosphoryl and 3'-hydroxyl groups in double-stranded DNA using NAD as a coenzyme and as the energy source for the reaction. It is essential for DNA replication and repair of damaged DNA.</text>
</comment>
<dbReference type="InterPro" id="IPR036420">
    <property type="entry name" value="BRCT_dom_sf"/>
</dbReference>
<feature type="binding site" evidence="11">
    <location>
        <position position="165"/>
    </location>
    <ligand>
        <name>NAD(+)</name>
        <dbReference type="ChEBI" id="CHEBI:57540"/>
    </ligand>
</feature>
<dbReference type="CDD" id="cd00114">
    <property type="entry name" value="LIGANc"/>
    <property type="match status" value="1"/>
</dbReference>
<dbReference type="SUPFAM" id="SSF52113">
    <property type="entry name" value="BRCT domain"/>
    <property type="match status" value="1"/>
</dbReference>
<dbReference type="Pfam" id="PF12826">
    <property type="entry name" value="HHH_2"/>
    <property type="match status" value="1"/>
</dbReference>
<dbReference type="Gene3D" id="1.10.150.20">
    <property type="entry name" value="5' to 3' exonuclease, C-terminal subdomain"/>
    <property type="match status" value="2"/>
</dbReference>
<comment type="caution">
    <text evidence="11">Lacks conserved residue(s) required for the propagation of feature annotation.</text>
</comment>
<feature type="binding site" evidence="11">
    <location>
        <position position="131"/>
    </location>
    <ligand>
        <name>NAD(+)</name>
        <dbReference type="ChEBI" id="CHEBI:57540"/>
    </ligand>
</feature>
<dbReference type="SUPFAM" id="SSF50249">
    <property type="entry name" value="Nucleic acid-binding proteins"/>
    <property type="match status" value="1"/>
</dbReference>
<dbReference type="InterPro" id="IPR018239">
    <property type="entry name" value="DNA_ligase_AS"/>
</dbReference>
<comment type="caution">
    <text evidence="14">The sequence shown here is derived from an EMBL/GenBank/DDBJ whole genome shotgun (WGS) entry which is preliminary data.</text>
</comment>
<comment type="catalytic activity">
    <reaction evidence="10 11 12">
        <text>NAD(+) + (deoxyribonucleotide)n-3'-hydroxyl + 5'-phospho-(deoxyribonucleotide)m = (deoxyribonucleotide)n+m + AMP + beta-nicotinamide D-nucleotide.</text>
        <dbReference type="EC" id="6.5.1.2"/>
    </reaction>
</comment>
<dbReference type="PROSITE" id="PS01056">
    <property type="entry name" value="DNA_LIGASE_N2"/>
    <property type="match status" value="1"/>
</dbReference>
<keyword evidence="15" id="KW-1185">Reference proteome</keyword>
<proteinExistence type="inferred from homology"/>
<evidence type="ECO:0000313" key="14">
    <source>
        <dbReference type="EMBL" id="MBZ7987853.1"/>
    </source>
</evidence>
<evidence type="ECO:0000256" key="5">
    <source>
        <dbReference type="ARBA" id="ARBA00022763"/>
    </source>
</evidence>
<dbReference type="Pfam" id="PF01653">
    <property type="entry name" value="DNA_ligase_aden"/>
    <property type="match status" value="1"/>
</dbReference>
<evidence type="ECO:0000313" key="15">
    <source>
        <dbReference type="Proteomes" id="UP000786183"/>
    </source>
</evidence>
<dbReference type="SUPFAM" id="SSF47781">
    <property type="entry name" value="RuvA domain 2-like"/>
    <property type="match status" value="1"/>
</dbReference>
<feature type="binding site" evidence="11">
    <location>
        <begin position="81"/>
        <end position="82"/>
    </location>
    <ligand>
        <name>NAD(+)</name>
        <dbReference type="ChEBI" id="CHEBI:57540"/>
    </ligand>
</feature>
<dbReference type="InterPro" id="IPR010994">
    <property type="entry name" value="RuvA_2-like"/>
</dbReference>
<dbReference type="InterPro" id="IPR013839">
    <property type="entry name" value="DNAligase_adenylation"/>
</dbReference>
<evidence type="ECO:0000256" key="12">
    <source>
        <dbReference type="RuleBase" id="RU000618"/>
    </source>
</evidence>
<evidence type="ECO:0000256" key="10">
    <source>
        <dbReference type="ARBA" id="ARBA00034005"/>
    </source>
</evidence>
<evidence type="ECO:0000256" key="4">
    <source>
        <dbReference type="ARBA" id="ARBA00022723"/>
    </source>
</evidence>
<name>A0ABS7WTI7_9BACT</name>
<organism evidence="14 15">
    <name type="scientific">Campylobacter canadensis</name>
    <dbReference type="NCBI Taxonomy" id="449520"/>
    <lineage>
        <taxon>Bacteria</taxon>
        <taxon>Pseudomonadati</taxon>
        <taxon>Campylobacterota</taxon>
        <taxon>Epsilonproteobacteria</taxon>
        <taxon>Campylobacterales</taxon>
        <taxon>Campylobacteraceae</taxon>
        <taxon>Campylobacter</taxon>
    </lineage>
</organism>
<dbReference type="CDD" id="cd17748">
    <property type="entry name" value="BRCT_DNA_ligase_like"/>
    <property type="match status" value="1"/>
</dbReference>
<dbReference type="Pfam" id="PF00533">
    <property type="entry name" value="BRCT"/>
    <property type="match status" value="1"/>
</dbReference>
<dbReference type="NCBIfam" id="NF005932">
    <property type="entry name" value="PRK07956.1"/>
    <property type="match status" value="1"/>
</dbReference>
<dbReference type="Gene3D" id="2.40.50.140">
    <property type="entry name" value="Nucleic acid-binding proteins"/>
    <property type="match status" value="1"/>
</dbReference>
<feature type="binding site" evidence="11">
    <location>
        <position position="108"/>
    </location>
    <ligand>
        <name>NAD(+)</name>
        <dbReference type="ChEBI" id="CHEBI:57540"/>
    </ligand>
</feature>
<dbReference type="EMBL" id="JACGBB010000017">
    <property type="protein sequence ID" value="MBZ7987853.1"/>
    <property type="molecule type" value="Genomic_DNA"/>
</dbReference>
<feature type="domain" description="BRCT" evidence="13">
    <location>
        <begin position="567"/>
        <end position="641"/>
    </location>
</feature>
<evidence type="ECO:0000256" key="9">
    <source>
        <dbReference type="ARBA" id="ARBA00023204"/>
    </source>
</evidence>
<dbReference type="Gene3D" id="3.30.470.30">
    <property type="entry name" value="DNA ligase/mRNA capping enzyme"/>
    <property type="match status" value="1"/>
</dbReference>
<comment type="cofactor">
    <cofactor evidence="11">
        <name>Mg(2+)</name>
        <dbReference type="ChEBI" id="CHEBI:18420"/>
    </cofactor>
    <cofactor evidence="11">
        <name>Mn(2+)</name>
        <dbReference type="ChEBI" id="CHEBI:29035"/>
    </cofactor>
</comment>
<evidence type="ECO:0000259" key="13">
    <source>
        <dbReference type="PROSITE" id="PS50172"/>
    </source>
</evidence>
<feature type="binding site" evidence="11">
    <location>
        <position position="395"/>
    </location>
    <ligand>
        <name>Zn(2+)</name>
        <dbReference type="ChEBI" id="CHEBI:29105"/>
    </ligand>
</feature>
<keyword evidence="11" id="KW-0464">Manganese</keyword>
<keyword evidence="6 11" id="KW-0862">Zinc</keyword>
<keyword evidence="5 11" id="KW-0227">DNA damage</keyword>
<evidence type="ECO:0000256" key="2">
    <source>
        <dbReference type="ARBA" id="ARBA00022598"/>
    </source>
</evidence>
<dbReference type="PROSITE" id="PS50172">
    <property type="entry name" value="BRCT"/>
    <property type="match status" value="1"/>
</dbReference>
<dbReference type="SMART" id="SM00532">
    <property type="entry name" value="LIGANc"/>
    <property type="match status" value="1"/>
</dbReference>
<keyword evidence="8 11" id="KW-0520">NAD</keyword>
<reference evidence="14 15" key="1">
    <citation type="submission" date="2020-07" db="EMBL/GenBank/DDBJ databases">
        <title>Transfer of Campylobacter canadensis to the novel genus Avispirillum gen. nov., that also includes two novel species recovered from migratory waterfowl: Avispirillum anseris sp. nov. and Avispirillum brantae sp. nov.</title>
        <authorList>
            <person name="Miller W.G."/>
            <person name="Chapman M.H."/>
            <person name="Yee E."/>
            <person name="Inglis G.D."/>
        </authorList>
    </citation>
    <scope>NUCLEOTIDE SEQUENCE [LARGE SCALE GENOMIC DNA]</scope>
    <source>
        <strain evidence="14 15">L283</strain>
    </source>
</reference>
<dbReference type="Gene3D" id="1.10.287.610">
    <property type="entry name" value="Helix hairpin bin"/>
    <property type="match status" value="1"/>
</dbReference>
<feature type="binding site" evidence="11">
    <location>
        <begin position="28"/>
        <end position="32"/>
    </location>
    <ligand>
        <name>NAD(+)</name>
        <dbReference type="ChEBI" id="CHEBI:57540"/>
    </ligand>
</feature>
<comment type="similarity">
    <text evidence="11">Belongs to the NAD-dependent DNA ligase family. LigA subfamily.</text>
</comment>
<dbReference type="Proteomes" id="UP000786183">
    <property type="component" value="Unassembled WGS sequence"/>
</dbReference>
<dbReference type="InterPro" id="IPR012340">
    <property type="entry name" value="NA-bd_OB-fold"/>
</dbReference>
<dbReference type="InterPro" id="IPR001679">
    <property type="entry name" value="DNA_ligase"/>
</dbReference>
<evidence type="ECO:0000256" key="6">
    <source>
        <dbReference type="ARBA" id="ARBA00022833"/>
    </source>
</evidence>
<keyword evidence="3 11" id="KW-0235">DNA replication</keyword>
<evidence type="ECO:0000256" key="8">
    <source>
        <dbReference type="ARBA" id="ARBA00023027"/>
    </source>
</evidence>
<keyword evidence="4 11" id="KW-0479">Metal-binding</keyword>
<evidence type="ECO:0000256" key="3">
    <source>
        <dbReference type="ARBA" id="ARBA00022705"/>
    </source>
</evidence>
<dbReference type="HAMAP" id="MF_01588">
    <property type="entry name" value="DNA_ligase_A"/>
    <property type="match status" value="1"/>
</dbReference>
<keyword evidence="9 11" id="KW-0234">DNA repair</keyword>
<protein>
    <recommendedName>
        <fullName evidence="11 12">DNA ligase</fullName>
        <ecNumber evidence="11 12">6.5.1.2</ecNumber>
    </recommendedName>
    <alternativeName>
        <fullName evidence="11">Polydeoxyribonucleotide synthase [NAD(+)]</fullName>
    </alternativeName>
</protein>